<comment type="similarity">
    <text evidence="2">Belongs to the bacterial solute-binding protein 8 family.</text>
</comment>
<evidence type="ECO:0000256" key="2">
    <source>
        <dbReference type="ARBA" id="ARBA00008814"/>
    </source>
</evidence>
<proteinExistence type="inferred from homology"/>
<evidence type="ECO:0000259" key="7">
    <source>
        <dbReference type="PROSITE" id="PS50983"/>
    </source>
</evidence>
<protein>
    <submittedName>
        <fullName evidence="8">Iron complex transport system substrate-binding protein</fullName>
    </submittedName>
</protein>
<evidence type="ECO:0000256" key="5">
    <source>
        <dbReference type="ARBA" id="ARBA00022729"/>
    </source>
</evidence>
<evidence type="ECO:0000256" key="6">
    <source>
        <dbReference type="SAM" id="Phobius"/>
    </source>
</evidence>
<evidence type="ECO:0000256" key="1">
    <source>
        <dbReference type="ARBA" id="ARBA00004196"/>
    </source>
</evidence>
<evidence type="ECO:0000313" key="8">
    <source>
        <dbReference type="EMBL" id="MBP1852010.1"/>
    </source>
</evidence>
<comment type="subcellular location">
    <subcellularLocation>
        <location evidence="1">Cell envelope</location>
    </subcellularLocation>
</comment>
<dbReference type="Proteomes" id="UP000759443">
    <property type="component" value="Unassembled WGS sequence"/>
</dbReference>
<evidence type="ECO:0000256" key="4">
    <source>
        <dbReference type="ARBA" id="ARBA00022496"/>
    </source>
</evidence>
<name>A0ABS4E239_9HYPH</name>
<dbReference type="InterPro" id="IPR051313">
    <property type="entry name" value="Bact_iron-sidero_bind"/>
</dbReference>
<keyword evidence="4" id="KW-0408">Iron</keyword>
<dbReference type="PANTHER" id="PTHR30532">
    <property type="entry name" value="IRON III DICITRATE-BINDING PERIPLASMIC PROTEIN"/>
    <property type="match status" value="1"/>
</dbReference>
<keyword evidence="9" id="KW-1185">Reference proteome</keyword>
<keyword evidence="4" id="KW-0406">Ion transport</keyword>
<reference evidence="8 9" key="1">
    <citation type="submission" date="2021-03" db="EMBL/GenBank/DDBJ databases">
        <title>Genomic Encyclopedia of Type Strains, Phase IV (KMG-IV): sequencing the most valuable type-strain genomes for metagenomic binning, comparative biology and taxonomic classification.</title>
        <authorList>
            <person name="Goeker M."/>
        </authorList>
    </citation>
    <scope>NUCLEOTIDE SEQUENCE [LARGE SCALE GENOMIC DNA]</scope>
    <source>
        <strain evidence="8 9">DSM 21600</strain>
    </source>
</reference>
<dbReference type="Gene3D" id="3.40.50.1980">
    <property type="entry name" value="Nitrogenase molybdenum iron protein domain"/>
    <property type="match status" value="2"/>
</dbReference>
<dbReference type="PROSITE" id="PS50983">
    <property type="entry name" value="FE_B12_PBP"/>
    <property type="match status" value="1"/>
</dbReference>
<dbReference type="PANTHER" id="PTHR30532:SF24">
    <property type="entry name" value="FERRIC ENTEROBACTIN-BINDING PERIPLASMIC PROTEIN FEPB"/>
    <property type="match status" value="1"/>
</dbReference>
<dbReference type="Pfam" id="PF01497">
    <property type="entry name" value="Peripla_BP_2"/>
    <property type="match status" value="1"/>
</dbReference>
<comment type="caution">
    <text evidence="8">The sequence shown here is derived from an EMBL/GenBank/DDBJ whole genome shotgun (WGS) entry which is preliminary data.</text>
</comment>
<dbReference type="EMBL" id="JAGGJU010000009">
    <property type="protein sequence ID" value="MBP1852010.1"/>
    <property type="molecule type" value="Genomic_DNA"/>
</dbReference>
<dbReference type="InterPro" id="IPR002491">
    <property type="entry name" value="ABC_transptr_periplasmic_BD"/>
</dbReference>
<keyword evidence="6" id="KW-0472">Membrane</keyword>
<keyword evidence="5" id="KW-0732">Signal</keyword>
<keyword evidence="6" id="KW-0812">Transmembrane</keyword>
<keyword evidence="3" id="KW-0813">Transport</keyword>
<organism evidence="8 9">
    <name type="scientific">Rhizobium halophytocola</name>
    <dbReference type="NCBI Taxonomy" id="735519"/>
    <lineage>
        <taxon>Bacteria</taxon>
        <taxon>Pseudomonadati</taxon>
        <taxon>Pseudomonadota</taxon>
        <taxon>Alphaproteobacteria</taxon>
        <taxon>Hyphomicrobiales</taxon>
        <taxon>Rhizobiaceae</taxon>
        <taxon>Rhizobium/Agrobacterium group</taxon>
        <taxon>Rhizobium</taxon>
    </lineage>
</organism>
<dbReference type="RefSeq" id="WP_377300115.1">
    <property type="nucleotide sequence ID" value="NZ_JBHSME010000007.1"/>
</dbReference>
<keyword evidence="4" id="KW-0410">Iron transport</keyword>
<feature type="domain" description="Fe/B12 periplasmic-binding" evidence="7">
    <location>
        <begin position="18"/>
        <end position="285"/>
    </location>
</feature>
<evidence type="ECO:0000256" key="3">
    <source>
        <dbReference type="ARBA" id="ARBA00022448"/>
    </source>
</evidence>
<sequence length="303" mass="32055">MRFAHVYGETVLDAPASRVVSLGYTSQDPLLALGLRPLAVRQWFGDQPYGIWPWAQPLLGDAQPRLIAGEVSMEIVASLSPDLIVGVGSGITRAEYDILSQIAPVLMQPPERSTYGMRWDELTLMLGQAVGKPNEASALVARTRGAFAAAKDRHPDWAGKTGVCAYHFGGDTGAFVGPDTRASFLSELGFRRPAAIDAMPAPNSFYLNLSPEDLSPLDADILVWVSASNDAGAIAGIPLRKTLKAHRQGREVFAGALVAGALSFGSVLSLPYALDSLEADMVAALDGRPETRVASSEAAGLAP</sequence>
<gene>
    <name evidence="8" type="ORF">J2Z17_003462</name>
</gene>
<keyword evidence="6" id="KW-1133">Transmembrane helix</keyword>
<accession>A0ABS4E239</accession>
<dbReference type="SUPFAM" id="SSF53807">
    <property type="entry name" value="Helical backbone' metal receptor"/>
    <property type="match status" value="1"/>
</dbReference>
<feature type="transmembrane region" description="Helical" evidence="6">
    <location>
        <begin position="252"/>
        <end position="274"/>
    </location>
</feature>
<evidence type="ECO:0000313" key="9">
    <source>
        <dbReference type="Proteomes" id="UP000759443"/>
    </source>
</evidence>